<feature type="domain" description="VanZ-like" evidence="2">
    <location>
        <begin position="17"/>
        <end position="144"/>
    </location>
</feature>
<keyword evidence="1" id="KW-0812">Transmembrane</keyword>
<protein>
    <submittedName>
        <fullName evidence="3">VanZ family protein</fullName>
    </submittedName>
</protein>
<dbReference type="InterPro" id="IPR006976">
    <property type="entry name" value="VanZ-like"/>
</dbReference>
<evidence type="ECO:0000256" key="1">
    <source>
        <dbReference type="SAM" id="Phobius"/>
    </source>
</evidence>
<feature type="transmembrane region" description="Helical" evidence="1">
    <location>
        <begin position="129"/>
        <end position="149"/>
    </location>
</feature>
<name>A0A9D2PKF2_9FIRM</name>
<dbReference type="Pfam" id="PF04892">
    <property type="entry name" value="VanZ"/>
    <property type="match status" value="1"/>
</dbReference>
<keyword evidence="1" id="KW-0472">Membrane</keyword>
<comment type="caution">
    <text evidence="3">The sequence shown here is derived from an EMBL/GenBank/DDBJ whole genome shotgun (WGS) entry which is preliminary data.</text>
</comment>
<sequence>MNKRTKRKIKTAGKIFFVLYLLALIYFLFISERVGQLKFEEREYHYNLVLFREIRRFWTYREQLGYMAVAANLLGNVIGFVPFGLVLPIISRNARGFFFITFSGFSLSLLVETVQLVTKRGSFDVDDLVLNTLGTAAGYVVFAVSYMIYNKLRKRKRKYGKKKL</sequence>
<dbReference type="EMBL" id="DWVZ01000045">
    <property type="protein sequence ID" value="HJC62677.1"/>
    <property type="molecule type" value="Genomic_DNA"/>
</dbReference>
<dbReference type="PANTHER" id="PTHR36834">
    <property type="entry name" value="MEMBRANE PROTEIN-RELATED"/>
    <property type="match status" value="1"/>
</dbReference>
<keyword evidence="1" id="KW-1133">Transmembrane helix</keyword>
<evidence type="ECO:0000313" key="4">
    <source>
        <dbReference type="Proteomes" id="UP000823886"/>
    </source>
</evidence>
<feature type="transmembrane region" description="Helical" evidence="1">
    <location>
        <begin position="12"/>
        <end position="30"/>
    </location>
</feature>
<gene>
    <name evidence="3" type="ORF">H9753_03530</name>
</gene>
<reference evidence="3" key="1">
    <citation type="journal article" date="2021" name="PeerJ">
        <title>Extensive microbial diversity within the chicken gut microbiome revealed by metagenomics and culture.</title>
        <authorList>
            <person name="Gilroy R."/>
            <person name="Ravi A."/>
            <person name="Getino M."/>
            <person name="Pursley I."/>
            <person name="Horton D.L."/>
            <person name="Alikhan N.F."/>
            <person name="Baker D."/>
            <person name="Gharbi K."/>
            <person name="Hall N."/>
            <person name="Watson M."/>
            <person name="Adriaenssens E.M."/>
            <person name="Foster-Nyarko E."/>
            <person name="Jarju S."/>
            <person name="Secka A."/>
            <person name="Antonio M."/>
            <person name="Oren A."/>
            <person name="Chaudhuri R.R."/>
            <person name="La Ragione R."/>
            <person name="Hildebrand F."/>
            <person name="Pallen M.J."/>
        </authorList>
    </citation>
    <scope>NUCLEOTIDE SEQUENCE</scope>
    <source>
        <strain evidence="3">ChiBcec2-3848</strain>
    </source>
</reference>
<dbReference type="Proteomes" id="UP000823886">
    <property type="component" value="Unassembled WGS sequence"/>
</dbReference>
<feature type="transmembrane region" description="Helical" evidence="1">
    <location>
        <begin position="97"/>
        <end position="117"/>
    </location>
</feature>
<evidence type="ECO:0000313" key="3">
    <source>
        <dbReference type="EMBL" id="HJC62677.1"/>
    </source>
</evidence>
<dbReference type="InterPro" id="IPR053150">
    <property type="entry name" value="Teicoplanin_resist-assoc"/>
</dbReference>
<proteinExistence type="predicted"/>
<evidence type="ECO:0000259" key="2">
    <source>
        <dbReference type="Pfam" id="PF04892"/>
    </source>
</evidence>
<reference evidence="3" key="2">
    <citation type="submission" date="2021-04" db="EMBL/GenBank/DDBJ databases">
        <authorList>
            <person name="Gilroy R."/>
        </authorList>
    </citation>
    <scope>NUCLEOTIDE SEQUENCE</scope>
    <source>
        <strain evidence="3">ChiBcec2-3848</strain>
    </source>
</reference>
<organism evidence="3 4">
    <name type="scientific">Candidatus Blautia merdavium</name>
    <dbReference type="NCBI Taxonomy" id="2838494"/>
    <lineage>
        <taxon>Bacteria</taxon>
        <taxon>Bacillati</taxon>
        <taxon>Bacillota</taxon>
        <taxon>Clostridia</taxon>
        <taxon>Lachnospirales</taxon>
        <taxon>Lachnospiraceae</taxon>
        <taxon>Blautia</taxon>
    </lineage>
</organism>
<feature type="transmembrane region" description="Helical" evidence="1">
    <location>
        <begin position="64"/>
        <end position="90"/>
    </location>
</feature>
<dbReference type="AlphaFoldDB" id="A0A9D2PKF2"/>
<accession>A0A9D2PKF2</accession>
<dbReference type="PANTHER" id="PTHR36834:SF1">
    <property type="entry name" value="INTEGRAL MEMBRANE PROTEIN"/>
    <property type="match status" value="1"/>
</dbReference>